<dbReference type="PANTHER" id="PTHR23501:SF191">
    <property type="entry name" value="VACUOLAR BASIC AMINO ACID TRANSPORTER 4"/>
    <property type="match status" value="1"/>
</dbReference>
<reference evidence="9 10" key="1">
    <citation type="journal article" date="2015" name="Genome Announc.">
        <title>Expanding the biotechnology potential of lactobacilli through comparative genomics of 213 strains and associated genera.</title>
        <authorList>
            <person name="Sun Z."/>
            <person name="Harris H.M."/>
            <person name="McCann A."/>
            <person name="Guo C."/>
            <person name="Argimon S."/>
            <person name="Zhang W."/>
            <person name="Yang X."/>
            <person name="Jeffery I.B."/>
            <person name="Cooney J.C."/>
            <person name="Kagawa T.F."/>
            <person name="Liu W."/>
            <person name="Song Y."/>
            <person name="Salvetti E."/>
            <person name="Wrobel A."/>
            <person name="Rasinkangas P."/>
            <person name="Parkhill J."/>
            <person name="Rea M.C."/>
            <person name="O'Sullivan O."/>
            <person name="Ritari J."/>
            <person name="Douillard F.P."/>
            <person name="Paul Ross R."/>
            <person name="Yang R."/>
            <person name="Briner A.E."/>
            <person name="Felis G.E."/>
            <person name="de Vos W.M."/>
            <person name="Barrangou R."/>
            <person name="Klaenhammer T.R."/>
            <person name="Caufield P.W."/>
            <person name="Cui Y."/>
            <person name="Zhang H."/>
            <person name="O'Toole P.W."/>
        </authorList>
    </citation>
    <scope>NUCLEOTIDE SEQUENCE [LARGE SCALE GENOMIC DNA]</scope>
    <source>
        <strain evidence="9 10">DSM 5007</strain>
    </source>
</reference>
<evidence type="ECO:0000313" key="10">
    <source>
        <dbReference type="Proteomes" id="UP000051820"/>
    </source>
</evidence>
<keyword evidence="6 7" id="KW-0472">Membrane</keyword>
<organism evidence="9 10">
    <name type="scientific">Paucilactobacillus suebicus DSM 5007 = KCTC 3549</name>
    <dbReference type="NCBI Taxonomy" id="1423807"/>
    <lineage>
        <taxon>Bacteria</taxon>
        <taxon>Bacillati</taxon>
        <taxon>Bacillota</taxon>
        <taxon>Bacilli</taxon>
        <taxon>Lactobacillales</taxon>
        <taxon>Lactobacillaceae</taxon>
        <taxon>Paucilactobacillus</taxon>
    </lineage>
</organism>
<feature type="transmembrane region" description="Helical" evidence="7">
    <location>
        <begin position="358"/>
        <end position="376"/>
    </location>
</feature>
<evidence type="ECO:0000256" key="7">
    <source>
        <dbReference type="SAM" id="Phobius"/>
    </source>
</evidence>
<evidence type="ECO:0000259" key="8">
    <source>
        <dbReference type="PROSITE" id="PS50850"/>
    </source>
</evidence>
<dbReference type="Pfam" id="PF07690">
    <property type="entry name" value="MFS_1"/>
    <property type="match status" value="1"/>
</dbReference>
<name>A0A0R1W446_9LACO</name>
<feature type="transmembrane region" description="Helical" evidence="7">
    <location>
        <begin position="267"/>
        <end position="291"/>
    </location>
</feature>
<dbReference type="GO" id="GO:0005886">
    <property type="term" value="C:plasma membrane"/>
    <property type="evidence" value="ECO:0007669"/>
    <property type="project" value="UniProtKB-SubCell"/>
</dbReference>
<dbReference type="PATRIC" id="fig|1423807.3.peg.1898"/>
<feature type="transmembrane region" description="Helical" evidence="7">
    <location>
        <begin position="168"/>
        <end position="190"/>
    </location>
</feature>
<evidence type="ECO:0000256" key="1">
    <source>
        <dbReference type="ARBA" id="ARBA00004651"/>
    </source>
</evidence>
<dbReference type="InterPro" id="IPR020846">
    <property type="entry name" value="MFS_dom"/>
</dbReference>
<dbReference type="PROSITE" id="PS50850">
    <property type="entry name" value="MFS"/>
    <property type="match status" value="1"/>
</dbReference>
<dbReference type="InterPro" id="IPR036259">
    <property type="entry name" value="MFS_trans_sf"/>
</dbReference>
<dbReference type="PRINTS" id="PR01036">
    <property type="entry name" value="TCRTETB"/>
</dbReference>
<feature type="transmembrane region" description="Helical" evidence="7">
    <location>
        <begin position="141"/>
        <end position="162"/>
    </location>
</feature>
<keyword evidence="2" id="KW-0813">Transport</keyword>
<evidence type="ECO:0000256" key="2">
    <source>
        <dbReference type="ARBA" id="ARBA00022448"/>
    </source>
</evidence>
<sequence length="487" mass="52942">MVSNNNQQAVHSKRWMVMLAVFIATFMTSVEVTIVTTALPSIISELHGLAYQSWIMSAYLLTTAITTPIYGKLADSIGRKRVFQWGVIMFTLGSLFSGLSANIYLLIVSRALQGIGAGAVLPLTFTIIADYYSFEERARILALNNTAWGLSDLIGPALGGFLVDTLSWHWVFFVNVPLGLIVSGLIWFSYHEQKKQSEKLALDRQGIIFLSLTMIGVLMTVQNLDSNIWISAVLLLVTLCCLAMLVRTEKRVNNPLISPKLFSNASFSVQIVTTALLSGVLMGYQVYFPIWLQSIYRMPATEAGLVVSSSSIMWLVMAFMVGGVISRFVPKHVTILVALILIAFYAVLIFAGLDFPSWMFYVIAAVNGGTIGLVISMNTVLSQHFVDQSMIGSATSLLTLGQSLGQTIMTGVFGAVLNIVIANKRGSISMASINQAISSGQGTVTTNKAAINNIILQGMHGVFIAVVVLILLVLIVNILDPNKKKVL</sequence>
<dbReference type="GO" id="GO:0022857">
    <property type="term" value="F:transmembrane transporter activity"/>
    <property type="evidence" value="ECO:0007669"/>
    <property type="project" value="InterPro"/>
</dbReference>
<feature type="transmembrane region" description="Helical" evidence="7">
    <location>
        <begin position="454"/>
        <end position="479"/>
    </location>
</feature>
<feature type="transmembrane region" description="Helical" evidence="7">
    <location>
        <begin position="228"/>
        <end position="246"/>
    </location>
</feature>
<accession>A0A0R1W446</accession>
<dbReference type="PANTHER" id="PTHR23501">
    <property type="entry name" value="MAJOR FACILITATOR SUPERFAMILY"/>
    <property type="match status" value="1"/>
</dbReference>
<evidence type="ECO:0000256" key="3">
    <source>
        <dbReference type="ARBA" id="ARBA00022475"/>
    </source>
</evidence>
<gene>
    <name evidence="9" type="ORF">FD16_GL001851</name>
</gene>
<feature type="transmembrane region" description="Helical" evidence="7">
    <location>
        <begin position="333"/>
        <end position="352"/>
    </location>
</feature>
<proteinExistence type="predicted"/>
<keyword evidence="10" id="KW-1185">Reference proteome</keyword>
<feature type="transmembrane region" description="Helical" evidence="7">
    <location>
        <begin position="303"/>
        <end position="326"/>
    </location>
</feature>
<comment type="caution">
    <text evidence="9">The sequence shown here is derived from an EMBL/GenBank/DDBJ whole genome shotgun (WGS) entry which is preliminary data.</text>
</comment>
<evidence type="ECO:0000256" key="5">
    <source>
        <dbReference type="ARBA" id="ARBA00022989"/>
    </source>
</evidence>
<dbReference type="Gene3D" id="1.20.1250.20">
    <property type="entry name" value="MFS general substrate transporter like domains"/>
    <property type="match status" value="1"/>
</dbReference>
<dbReference type="InterPro" id="IPR011701">
    <property type="entry name" value="MFS"/>
</dbReference>
<evidence type="ECO:0000256" key="4">
    <source>
        <dbReference type="ARBA" id="ARBA00022692"/>
    </source>
</evidence>
<feature type="transmembrane region" description="Helical" evidence="7">
    <location>
        <begin position="82"/>
        <end position="105"/>
    </location>
</feature>
<feature type="transmembrane region" description="Helical" evidence="7">
    <location>
        <begin position="397"/>
        <end position="421"/>
    </location>
</feature>
<dbReference type="RefSeq" id="WP_010621206.1">
    <property type="nucleotide sequence ID" value="NZ_AZGF01000046.1"/>
</dbReference>
<dbReference type="STRING" id="1423807.FD16_GL001851"/>
<keyword evidence="4 7" id="KW-0812">Transmembrane</keyword>
<keyword evidence="3" id="KW-1003">Cell membrane</keyword>
<dbReference type="EMBL" id="AZGF01000046">
    <property type="protein sequence ID" value="KRM09292.1"/>
    <property type="molecule type" value="Genomic_DNA"/>
</dbReference>
<dbReference type="SUPFAM" id="SSF103473">
    <property type="entry name" value="MFS general substrate transporter"/>
    <property type="match status" value="1"/>
</dbReference>
<feature type="transmembrane region" description="Helical" evidence="7">
    <location>
        <begin position="202"/>
        <end position="222"/>
    </location>
</feature>
<feature type="transmembrane region" description="Helical" evidence="7">
    <location>
        <begin position="15"/>
        <end position="43"/>
    </location>
</feature>
<dbReference type="Gene3D" id="1.20.1720.10">
    <property type="entry name" value="Multidrug resistance protein D"/>
    <property type="match status" value="1"/>
</dbReference>
<keyword evidence="5 7" id="KW-1133">Transmembrane helix</keyword>
<dbReference type="FunFam" id="1.20.1720.10:FF:000004">
    <property type="entry name" value="EmrB/QacA family drug resistance transporter"/>
    <property type="match status" value="1"/>
</dbReference>
<dbReference type="Proteomes" id="UP000051820">
    <property type="component" value="Unassembled WGS sequence"/>
</dbReference>
<dbReference type="AlphaFoldDB" id="A0A0R1W446"/>
<evidence type="ECO:0000313" key="9">
    <source>
        <dbReference type="EMBL" id="KRM09292.1"/>
    </source>
</evidence>
<comment type="subcellular location">
    <subcellularLocation>
        <location evidence="1">Cell membrane</location>
        <topology evidence="1">Multi-pass membrane protein</topology>
    </subcellularLocation>
</comment>
<evidence type="ECO:0000256" key="6">
    <source>
        <dbReference type="ARBA" id="ARBA00023136"/>
    </source>
</evidence>
<feature type="transmembrane region" description="Helical" evidence="7">
    <location>
        <begin position="111"/>
        <end position="129"/>
    </location>
</feature>
<feature type="domain" description="Major facilitator superfamily (MFS) profile" evidence="8">
    <location>
        <begin position="17"/>
        <end position="485"/>
    </location>
</feature>
<feature type="transmembrane region" description="Helical" evidence="7">
    <location>
        <begin position="49"/>
        <end position="70"/>
    </location>
</feature>
<dbReference type="eggNOG" id="COG2814">
    <property type="taxonomic scope" value="Bacteria"/>
</dbReference>
<protein>
    <submittedName>
        <fullName evidence="9">Major facilitator superfamily protein</fullName>
    </submittedName>
</protein>